<gene>
    <name evidence="2" type="ORF">GCM10010345_52270</name>
</gene>
<feature type="compositionally biased region" description="Low complexity" evidence="1">
    <location>
        <begin position="56"/>
        <end position="74"/>
    </location>
</feature>
<evidence type="ECO:0000313" key="3">
    <source>
        <dbReference type="Proteomes" id="UP000653644"/>
    </source>
</evidence>
<feature type="region of interest" description="Disordered" evidence="1">
    <location>
        <begin position="53"/>
        <end position="74"/>
    </location>
</feature>
<accession>A0ABQ3CU50</accession>
<evidence type="ECO:0000256" key="1">
    <source>
        <dbReference type="SAM" id="MobiDB-lite"/>
    </source>
</evidence>
<reference evidence="3" key="1">
    <citation type="journal article" date="2019" name="Int. J. Syst. Evol. Microbiol.">
        <title>The Global Catalogue of Microorganisms (GCM) 10K type strain sequencing project: providing services to taxonomists for standard genome sequencing and annotation.</title>
        <authorList>
            <consortium name="The Broad Institute Genomics Platform"/>
            <consortium name="The Broad Institute Genome Sequencing Center for Infectious Disease"/>
            <person name="Wu L."/>
            <person name="Ma J."/>
        </authorList>
    </citation>
    <scope>NUCLEOTIDE SEQUENCE [LARGE SCALE GENOMIC DNA]</scope>
    <source>
        <strain evidence="3">JCM 4733</strain>
    </source>
</reference>
<comment type="caution">
    <text evidence="2">The sequence shown here is derived from an EMBL/GenBank/DDBJ whole genome shotgun (WGS) entry which is preliminary data.</text>
</comment>
<sequence>MERAPAPTGVADRAHPGVTARHLPGRRRQLLPALSAVRRAHPGVRVSAVDYDRPARGTAVAAGPGPAQAEEPVW</sequence>
<organism evidence="2 3">
    <name type="scientific">Streptomyces canarius</name>
    <dbReference type="NCBI Taxonomy" id="285453"/>
    <lineage>
        <taxon>Bacteria</taxon>
        <taxon>Bacillati</taxon>
        <taxon>Actinomycetota</taxon>
        <taxon>Actinomycetes</taxon>
        <taxon>Kitasatosporales</taxon>
        <taxon>Streptomycetaceae</taxon>
        <taxon>Streptomyces</taxon>
    </lineage>
</organism>
<dbReference type="Proteomes" id="UP000653644">
    <property type="component" value="Unassembled WGS sequence"/>
</dbReference>
<dbReference type="EMBL" id="BMVN01000019">
    <property type="protein sequence ID" value="GHA41136.1"/>
    <property type="molecule type" value="Genomic_DNA"/>
</dbReference>
<proteinExistence type="predicted"/>
<protein>
    <submittedName>
        <fullName evidence="2">Uncharacterized protein</fullName>
    </submittedName>
</protein>
<keyword evidence="3" id="KW-1185">Reference proteome</keyword>
<feature type="region of interest" description="Disordered" evidence="1">
    <location>
        <begin position="1"/>
        <end position="26"/>
    </location>
</feature>
<name>A0ABQ3CU50_9ACTN</name>
<evidence type="ECO:0000313" key="2">
    <source>
        <dbReference type="EMBL" id="GHA41136.1"/>
    </source>
</evidence>